<feature type="region of interest" description="Disordered" evidence="3">
    <location>
        <begin position="216"/>
        <end position="255"/>
    </location>
</feature>
<dbReference type="InterPro" id="IPR010998">
    <property type="entry name" value="Integrase_recombinase_N"/>
</dbReference>
<evidence type="ECO:0000313" key="5">
    <source>
        <dbReference type="EMBL" id="SDC73482.1"/>
    </source>
</evidence>
<evidence type="ECO:0000313" key="6">
    <source>
        <dbReference type="Proteomes" id="UP000199501"/>
    </source>
</evidence>
<keyword evidence="1" id="KW-0238">DNA-binding</keyword>
<dbReference type="PANTHER" id="PTHR30349:SF91">
    <property type="entry name" value="INTA PROTEIN"/>
    <property type="match status" value="1"/>
</dbReference>
<dbReference type="Proteomes" id="UP000199501">
    <property type="component" value="Unassembled WGS sequence"/>
</dbReference>
<dbReference type="Gene3D" id="1.10.150.130">
    <property type="match status" value="1"/>
</dbReference>
<dbReference type="STRING" id="1271860.SAMN05216174_10445"/>
<sequence>MGAGCPKLSQRSHGAWQIRQELAPTPEGQRRTFRRLGYPTQTAAQADLDKVRALLALGEDEDDAEAVSAMLDALSKDDALPDVDTIRRKLRTGQALAKGMTVSEWLDRWTSQEAGTHRKATDISYESHIRLYLKPKVGDVRIDRLTVGQVKEMFNKICDDNDAIEANNADRRSLLSQAKQARSRAEKRRLRAAAAELPPFRRTAGPSSRRRIQATLRGRAQRRDHRAVDHVQPGRARQHPCEDAQGTPVDRGTGGRVAAHRSAARSCDGVDPGADRRVSRLRCRARPGVRGVVARGRDRGPRRGELAGLGWTEVDLDAESVQINTQLTEVAYEVAEGAPKSEAGERTIPLDAEAVRLLQVHRARQNEARLRLGPAWVGSGRVWTRPDGAALRPSWLSDRFAALVAAAGLPPIRFHDLRHVAATTMLAAKVDLKVIQETLGHERLQTTSDLYTSVLPELARDAAEATVALIPRAPRQTLGHPSGTQGNPQARASGDSDVHR</sequence>
<gene>
    <name evidence="5" type="ORF">SAMN05216174_10445</name>
</gene>
<evidence type="ECO:0000259" key="4">
    <source>
        <dbReference type="PROSITE" id="PS51898"/>
    </source>
</evidence>
<dbReference type="PROSITE" id="PS51898">
    <property type="entry name" value="TYR_RECOMBINASE"/>
    <property type="match status" value="1"/>
</dbReference>
<evidence type="ECO:0000256" key="1">
    <source>
        <dbReference type="ARBA" id="ARBA00023125"/>
    </source>
</evidence>
<organism evidence="5 6">
    <name type="scientific">Actinokineospora iranica</name>
    <dbReference type="NCBI Taxonomy" id="1271860"/>
    <lineage>
        <taxon>Bacteria</taxon>
        <taxon>Bacillati</taxon>
        <taxon>Actinomycetota</taxon>
        <taxon>Actinomycetes</taxon>
        <taxon>Pseudonocardiales</taxon>
        <taxon>Pseudonocardiaceae</taxon>
        <taxon>Actinokineospora</taxon>
    </lineage>
</organism>
<accession>A0A1G6NZV6</accession>
<dbReference type="RefSeq" id="WP_091449740.1">
    <property type="nucleotide sequence ID" value="NZ_FMZZ01000004.1"/>
</dbReference>
<dbReference type="Gene3D" id="1.10.443.10">
    <property type="entry name" value="Intergrase catalytic core"/>
    <property type="match status" value="1"/>
</dbReference>
<name>A0A1G6NZV6_9PSEU</name>
<feature type="region of interest" description="Disordered" evidence="3">
    <location>
        <begin position="471"/>
        <end position="500"/>
    </location>
</feature>
<dbReference type="InterPro" id="IPR002104">
    <property type="entry name" value="Integrase_catalytic"/>
</dbReference>
<keyword evidence="6" id="KW-1185">Reference proteome</keyword>
<dbReference type="SUPFAM" id="SSF56349">
    <property type="entry name" value="DNA breaking-rejoining enzymes"/>
    <property type="match status" value="2"/>
</dbReference>
<dbReference type="CDD" id="cd01189">
    <property type="entry name" value="INT_ICEBs1_C_like"/>
    <property type="match status" value="1"/>
</dbReference>
<dbReference type="EMBL" id="FMZZ01000004">
    <property type="protein sequence ID" value="SDC73482.1"/>
    <property type="molecule type" value="Genomic_DNA"/>
</dbReference>
<dbReference type="GO" id="GO:0003677">
    <property type="term" value="F:DNA binding"/>
    <property type="evidence" value="ECO:0007669"/>
    <property type="project" value="UniProtKB-KW"/>
</dbReference>
<dbReference type="AlphaFoldDB" id="A0A1G6NZV6"/>
<proteinExistence type="predicted"/>
<keyword evidence="2" id="KW-0233">DNA recombination</keyword>
<dbReference type="InterPro" id="IPR050090">
    <property type="entry name" value="Tyrosine_recombinase_XerCD"/>
</dbReference>
<protein>
    <submittedName>
        <fullName evidence="5">Phage integrase family protein</fullName>
    </submittedName>
</protein>
<dbReference type="GO" id="GO:0015074">
    <property type="term" value="P:DNA integration"/>
    <property type="evidence" value="ECO:0007669"/>
    <property type="project" value="InterPro"/>
</dbReference>
<dbReference type="InterPro" id="IPR013762">
    <property type="entry name" value="Integrase-like_cat_sf"/>
</dbReference>
<dbReference type="Pfam" id="PF00589">
    <property type="entry name" value="Phage_integrase"/>
    <property type="match status" value="1"/>
</dbReference>
<dbReference type="OrthoDB" id="4326943at2"/>
<dbReference type="InterPro" id="IPR011010">
    <property type="entry name" value="DNA_brk_join_enz"/>
</dbReference>
<feature type="domain" description="Tyr recombinase" evidence="4">
    <location>
        <begin position="268"/>
        <end position="464"/>
    </location>
</feature>
<evidence type="ECO:0000256" key="2">
    <source>
        <dbReference type="ARBA" id="ARBA00023172"/>
    </source>
</evidence>
<dbReference type="PANTHER" id="PTHR30349">
    <property type="entry name" value="PHAGE INTEGRASE-RELATED"/>
    <property type="match status" value="1"/>
</dbReference>
<reference evidence="6" key="1">
    <citation type="submission" date="2016-10" db="EMBL/GenBank/DDBJ databases">
        <authorList>
            <person name="Varghese N."/>
            <person name="Submissions S."/>
        </authorList>
    </citation>
    <scope>NUCLEOTIDE SEQUENCE [LARGE SCALE GENOMIC DNA]</scope>
    <source>
        <strain evidence="6">IBRC-M 10403</strain>
    </source>
</reference>
<evidence type="ECO:0000256" key="3">
    <source>
        <dbReference type="SAM" id="MobiDB-lite"/>
    </source>
</evidence>
<dbReference type="GO" id="GO:0006310">
    <property type="term" value="P:DNA recombination"/>
    <property type="evidence" value="ECO:0007669"/>
    <property type="project" value="UniProtKB-KW"/>
</dbReference>